<dbReference type="InterPro" id="IPR031888">
    <property type="entry name" value="DUF5068"/>
</dbReference>
<accession>A0A0A1MLR5</accession>
<evidence type="ECO:0000313" key="4">
    <source>
        <dbReference type="Proteomes" id="UP000040453"/>
    </source>
</evidence>
<feature type="signal peptide" evidence="2">
    <location>
        <begin position="1"/>
        <end position="20"/>
    </location>
</feature>
<dbReference type="RefSeq" id="WP_042534578.1">
    <property type="nucleotide sequence ID" value="NZ_CAXOIH010000001.1"/>
</dbReference>
<evidence type="ECO:0000256" key="1">
    <source>
        <dbReference type="SAM" id="MobiDB-lite"/>
    </source>
</evidence>
<keyword evidence="4" id="KW-1185">Reference proteome</keyword>
<keyword evidence="2" id="KW-0732">Signal</keyword>
<feature type="compositionally biased region" description="Acidic residues" evidence="1">
    <location>
        <begin position="24"/>
        <end position="88"/>
    </location>
</feature>
<dbReference type="EMBL" id="CDGG01000001">
    <property type="protein sequence ID" value="CEI84018.1"/>
    <property type="molecule type" value="Genomic_DNA"/>
</dbReference>
<dbReference type="STRING" id="545501.BN997_03951"/>
<feature type="region of interest" description="Disordered" evidence="1">
    <location>
        <begin position="24"/>
        <end position="94"/>
    </location>
</feature>
<dbReference type="Pfam" id="PF16781">
    <property type="entry name" value="DUF5068"/>
    <property type="match status" value="1"/>
</dbReference>
<dbReference type="Gene3D" id="2.60.40.4170">
    <property type="match status" value="2"/>
</dbReference>
<name>A0A0A1MLR5_9BACI</name>
<dbReference type="Proteomes" id="UP000040453">
    <property type="component" value="Unassembled WGS sequence"/>
</dbReference>
<proteinExistence type="predicted"/>
<gene>
    <name evidence="3" type="ORF">BN997_03951</name>
</gene>
<sequence length="452" mass="50258">MSKRMLYVLLAAVFAIALTACGSSDEDDAAEAEEQETNQEENETEEDSEEKAEEPEQMEEEVENEDASSDEADAEQEAEEDADEEEQAQAESSNADFDALITAMEEETEGTATLLYENDESQSHEMEGLTVTLDAYQLVELEDFHTNFSIPFNDETDGGVILAQYTVENDSDQDLHYMPSLDLDFVGATKFYTNYRELLPLDEQLSSMLNPDNEYLVEAGDEVTGYYAYPFGSEDLGAILAEGNVILDVPTPTTEYNEYSSSIGSGTEFSLPLDGDSAEKNAETESQGFYQDALSAENMGDKEMIEQEDGIGESDELGDVTITLDGYQFVDFTPNAEEAARYEDPDNIVVATIRFEIDNQGDEEIGLSSLSSRLTVNDGSQYLLSEGMFHPYDNSSSIASGEEGELLQTFLLDKEMYEKIWKDKSMEIEIGPMRNMDAEDISKGHEVEFNLK</sequence>
<evidence type="ECO:0000256" key="2">
    <source>
        <dbReference type="SAM" id="SignalP"/>
    </source>
</evidence>
<dbReference type="PROSITE" id="PS51257">
    <property type="entry name" value="PROKAR_LIPOPROTEIN"/>
    <property type="match status" value="1"/>
</dbReference>
<dbReference type="AlphaFoldDB" id="A0A0A1MLR5"/>
<feature type="chain" id="PRO_5038366812" evidence="2">
    <location>
        <begin position="21"/>
        <end position="452"/>
    </location>
</feature>
<evidence type="ECO:0000313" key="3">
    <source>
        <dbReference type="EMBL" id="CEI84018.1"/>
    </source>
</evidence>
<protein>
    <submittedName>
        <fullName evidence="3">Telomeric repeat-binding factor 2</fullName>
    </submittedName>
</protein>
<organism evidence="3 4">
    <name type="scientific">Oceanobacillus oncorhynchi</name>
    <dbReference type="NCBI Taxonomy" id="545501"/>
    <lineage>
        <taxon>Bacteria</taxon>
        <taxon>Bacillati</taxon>
        <taxon>Bacillota</taxon>
        <taxon>Bacilli</taxon>
        <taxon>Bacillales</taxon>
        <taxon>Bacillaceae</taxon>
        <taxon>Oceanobacillus</taxon>
    </lineage>
</organism>
<reference evidence="3 4" key="1">
    <citation type="submission" date="2014-11" db="EMBL/GenBank/DDBJ databases">
        <authorList>
            <person name="Urmite Genomes Urmite Genomes"/>
        </authorList>
    </citation>
    <scope>NUCLEOTIDE SEQUENCE [LARGE SCALE GENOMIC DNA]</scope>
    <source>
        <strain evidence="3 4">Oc5</strain>
    </source>
</reference>